<gene>
    <name evidence="1" type="ORF">METZ01_LOCUS341799</name>
</gene>
<accession>A0A382QVP3</accession>
<dbReference type="EMBL" id="UINC01116894">
    <property type="protein sequence ID" value="SVC88945.1"/>
    <property type="molecule type" value="Genomic_DNA"/>
</dbReference>
<sequence>MLEEDDIMYKKSKNILILIISVALYGGDAGRPAYEALRVFEPLIGEWEGKSESLGIFEGLPNKGKTKTINRSVYSWVLDKTGVKREWKTLSFDGKTVINIGTSIFTLDPATKNIVSNNFGYDGPVYWAGHGRATVDGSSFVFDIEEITINGTYTDYTMKVNLDGKDLMKWQVVDVTQDQKKLPDSGIRRMKRKY</sequence>
<proteinExistence type="predicted"/>
<name>A0A382QVP3_9ZZZZ</name>
<evidence type="ECO:0008006" key="2">
    <source>
        <dbReference type="Google" id="ProtNLM"/>
    </source>
</evidence>
<dbReference type="AlphaFoldDB" id="A0A382QVP3"/>
<protein>
    <recommendedName>
        <fullName evidence="2">THAP4-like heme-binding beta-barrel domain-containing protein</fullName>
    </recommendedName>
</protein>
<organism evidence="1">
    <name type="scientific">marine metagenome</name>
    <dbReference type="NCBI Taxonomy" id="408172"/>
    <lineage>
        <taxon>unclassified sequences</taxon>
        <taxon>metagenomes</taxon>
        <taxon>ecological metagenomes</taxon>
    </lineage>
</organism>
<evidence type="ECO:0000313" key="1">
    <source>
        <dbReference type="EMBL" id="SVC88945.1"/>
    </source>
</evidence>
<reference evidence="1" key="1">
    <citation type="submission" date="2018-05" db="EMBL/GenBank/DDBJ databases">
        <authorList>
            <person name="Lanie J.A."/>
            <person name="Ng W.-L."/>
            <person name="Kazmierczak K.M."/>
            <person name="Andrzejewski T.M."/>
            <person name="Davidsen T.M."/>
            <person name="Wayne K.J."/>
            <person name="Tettelin H."/>
            <person name="Glass J.I."/>
            <person name="Rusch D."/>
            <person name="Podicherti R."/>
            <person name="Tsui H.-C.T."/>
            <person name="Winkler M.E."/>
        </authorList>
    </citation>
    <scope>NUCLEOTIDE SEQUENCE</scope>
</reference>